<evidence type="ECO:0000313" key="3">
    <source>
        <dbReference type="Proteomes" id="UP000008810"/>
    </source>
</evidence>
<keyword evidence="3" id="KW-1185">Reference proteome</keyword>
<accession>A0A2K2DQ05</accession>
<evidence type="ECO:0000313" key="2">
    <source>
        <dbReference type="EnsemblPlants" id="PNT76355"/>
    </source>
</evidence>
<proteinExistence type="predicted"/>
<dbReference type="AlphaFoldDB" id="A0A2K2DQ05"/>
<evidence type="ECO:0000313" key="1">
    <source>
        <dbReference type="EMBL" id="PNT76355.1"/>
    </source>
</evidence>
<dbReference type="Gramene" id="PNT76355">
    <property type="protein sequence ID" value="PNT76355"/>
    <property type="gene ID" value="BRADI_1g47396v3"/>
</dbReference>
<dbReference type="OrthoDB" id="672571at2759"/>
<dbReference type="EnsemblPlants" id="PNT76355">
    <property type="protein sequence ID" value="PNT76355"/>
    <property type="gene ID" value="BRADI_1g47396v3"/>
</dbReference>
<dbReference type="Proteomes" id="UP000008810">
    <property type="component" value="Chromosome 1"/>
</dbReference>
<reference evidence="2" key="3">
    <citation type="submission" date="2018-08" db="UniProtKB">
        <authorList>
            <consortium name="EnsemblPlants"/>
        </authorList>
    </citation>
    <scope>IDENTIFICATION</scope>
    <source>
        <strain evidence="2">cv. Bd21</strain>
    </source>
</reference>
<reference evidence="1 2" key="1">
    <citation type="journal article" date="2010" name="Nature">
        <title>Genome sequencing and analysis of the model grass Brachypodium distachyon.</title>
        <authorList>
            <consortium name="International Brachypodium Initiative"/>
        </authorList>
    </citation>
    <scope>NUCLEOTIDE SEQUENCE [LARGE SCALE GENOMIC DNA]</scope>
    <source>
        <strain evidence="1 2">Bd21</strain>
    </source>
</reference>
<sequence length="92" mass="9874">MRIMACTSVVGDGRSTLFCTDRWIDGRSIELLAPVVFATVHCWITRRRTVADGLLGSAWIQDISGPLNAQGVAEFLSLADSLAARALTPGVK</sequence>
<organism evidence="1">
    <name type="scientific">Brachypodium distachyon</name>
    <name type="common">Purple false brome</name>
    <name type="synonym">Trachynia distachya</name>
    <dbReference type="NCBI Taxonomy" id="15368"/>
    <lineage>
        <taxon>Eukaryota</taxon>
        <taxon>Viridiplantae</taxon>
        <taxon>Streptophyta</taxon>
        <taxon>Embryophyta</taxon>
        <taxon>Tracheophyta</taxon>
        <taxon>Spermatophyta</taxon>
        <taxon>Magnoliopsida</taxon>
        <taxon>Liliopsida</taxon>
        <taxon>Poales</taxon>
        <taxon>Poaceae</taxon>
        <taxon>BOP clade</taxon>
        <taxon>Pooideae</taxon>
        <taxon>Stipodae</taxon>
        <taxon>Brachypodieae</taxon>
        <taxon>Brachypodium</taxon>
    </lineage>
</organism>
<gene>
    <name evidence="1" type="ORF">BRADI_1g47396v3</name>
</gene>
<protein>
    <submittedName>
        <fullName evidence="1 2">Uncharacterized protein</fullName>
    </submittedName>
</protein>
<dbReference type="InParanoid" id="A0A2K2DQ05"/>
<dbReference type="EMBL" id="CM000880">
    <property type="protein sequence ID" value="PNT76355.1"/>
    <property type="molecule type" value="Genomic_DNA"/>
</dbReference>
<reference evidence="1" key="2">
    <citation type="submission" date="2017-06" db="EMBL/GenBank/DDBJ databases">
        <title>WGS assembly of Brachypodium distachyon.</title>
        <authorList>
            <consortium name="The International Brachypodium Initiative"/>
            <person name="Lucas S."/>
            <person name="Harmon-Smith M."/>
            <person name="Lail K."/>
            <person name="Tice H."/>
            <person name="Grimwood J."/>
            <person name="Bruce D."/>
            <person name="Barry K."/>
            <person name="Shu S."/>
            <person name="Lindquist E."/>
            <person name="Wang M."/>
            <person name="Pitluck S."/>
            <person name="Vogel J.P."/>
            <person name="Garvin D.F."/>
            <person name="Mockler T.C."/>
            <person name="Schmutz J."/>
            <person name="Rokhsar D."/>
            <person name="Bevan M.W."/>
        </authorList>
    </citation>
    <scope>NUCLEOTIDE SEQUENCE</scope>
    <source>
        <strain evidence="1">Bd21</strain>
    </source>
</reference>
<name>A0A2K2DQ05_BRADI</name>